<dbReference type="OrthoDB" id="3225245at2759"/>
<evidence type="ECO:0000256" key="1">
    <source>
        <dbReference type="SAM" id="MobiDB-lite"/>
    </source>
</evidence>
<name>A0A4Y9ZQL8_9AGAM</name>
<comment type="caution">
    <text evidence="2">The sequence shown here is derived from an EMBL/GenBank/DDBJ whole genome shotgun (WGS) entry which is preliminary data.</text>
</comment>
<evidence type="ECO:0000313" key="3">
    <source>
        <dbReference type="Proteomes" id="UP000298061"/>
    </source>
</evidence>
<evidence type="ECO:0000313" key="2">
    <source>
        <dbReference type="EMBL" id="TFY77196.1"/>
    </source>
</evidence>
<keyword evidence="3" id="KW-1185">Reference proteome</keyword>
<dbReference type="AlphaFoldDB" id="A0A4Y9ZQL8"/>
<feature type="region of interest" description="Disordered" evidence="1">
    <location>
        <begin position="14"/>
        <end position="33"/>
    </location>
</feature>
<sequence length="182" mass="20190">MLLAIVGHVSAMAAQERAHQDRSMRDNDGHSSLDKDEKAVLVNFLESERQVKTTGVVRRPLVAMHDIQTMLKGVHDALDSLNQHSGLEFFFFGTRSLPSSMAVPITFARKDALMFMSHILHVHPTEVANCFEAYCLNKASVTGVIAYECPVHGIDKKGATKAMIQCELHRQLGLSGLRLEYS</sequence>
<reference evidence="2 3" key="1">
    <citation type="submission" date="2019-02" db="EMBL/GenBank/DDBJ databases">
        <title>Genome sequencing of the rare red list fungi Hericium alpestre (H. flagellum).</title>
        <authorList>
            <person name="Buettner E."/>
            <person name="Kellner H."/>
        </authorList>
    </citation>
    <scope>NUCLEOTIDE SEQUENCE [LARGE SCALE GENOMIC DNA]</scope>
    <source>
        <strain evidence="2 3">DSM 108284</strain>
    </source>
</reference>
<dbReference type="EMBL" id="SFCI01000978">
    <property type="protein sequence ID" value="TFY77196.1"/>
    <property type="molecule type" value="Genomic_DNA"/>
</dbReference>
<proteinExistence type="predicted"/>
<feature type="compositionally biased region" description="Basic and acidic residues" evidence="1">
    <location>
        <begin position="16"/>
        <end position="33"/>
    </location>
</feature>
<accession>A0A4Y9ZQL8</accession>
<dbReference type="Proteomes" id="UP000298061">
    <property type="component" value="Unassembled WGS sequence"/>
</dbReference>
<organism evidence="2 3">
    <name type="scientific">Hericium alpestre</name>
    <dbReference type="NCBI Taxonomy" id="135208"/>
    <lineage>
        <taxon>Eukaryota</taxon>
        <taxon>Fungi</taxon>
        <taxon>Dikarya</taxon>
        <taxon>Basidiomycota</taxon>
        <taxon>Agaricomycotina</taxon>
        <taxon>Agaricomycetes</taxon>
        <taxon>Russulales</taxon>
        <taxon>Hericiaceae</taxon>
        <taxon>Hericium</taxon>
    </lineage>
</organism>
<protein>
    <submittedName>
        <fullName evidence="2">Uncharacterized protein</fullName>
    </submittedName>
</protein>
<gene>
    <name evidence="2" type="ORF">EWM64_g6817</name>
</gene>